<proteinExistence type="predicted"/>
<dbReference type="Ensembl" id="ENSOSIT00000005910.1">
    <property type="protein sequence ID" value="ENSOSIP00000005514.1"/>
    <property type="gene ID" value="ENSOSIG00000003806.1"/>
</dbReference>
<keyword evidence="3" id="KW-1185">Reference proteome</keyword>
<dbReference type="PANTHER" id="PTHR12460:SF40">
    <property type="entry name" value="REGULATION OF NUCLEAR PRE-MRNA DOMAIN-CONTAINING PROTEIN 2"/>
    <property type="match status" value="1"/>
</dbReference>
<reference evidence="2" key="1">
    <citation type="submission" date="2025-08" db="UniProtKB">
        <authorList>
            <consortium name="Ensembl"/>
        </authorList>
    </citation>
    <scope>IDENTIFICATION</scope>
</reference>
<name>A0A8C7WZ15_9TELE</name>
<feature type="domain" description="CID" evidence="1">
    <location>
        <begin position="1"/>
        <end position="76"/>
    </location>
</feature>
<dbReference type="InterPro" id="IPR006569">
    <property type="entry name" value="CID_dom"/>
</dbReference>
<evidence type="ECO:0000313" key="3">
    <source>
        <dbReference type="Proteomes" id="UP000694383"/>
    </source>
</evidence>
<dbReference type="PROSITE" id="PS51391">
    <property type="entry name" value="CID"/>
    <property type="match status" value="1"/>
</dbReference>
<evidence type="ECO:0000313" key="2">
    <source>
        <dbReference type="Ensembl" id="ENSOSIP00000005514.1"/>
    </source>
</evidence>
<dbReference type="GO" id="GO:0000993">
    <property type="term" value="F:RNA polymerase II complex binding"/>
    <property type="evidence" value="ECO:0007669"/>
    <property type="project" value="TreeGrafter"/>
</dbReference>
<organism evidence="2 3">
    <name type="scientific">Oryzias sinensis</name>
    <name type="common">Chinese medaka</name>
    <dbReference type="NCBI Taxonomy" id="183150"/>
    <lineage>
        <taxon>Eukaryota</taxon>
        <taxon>Metazoa</taxon>
        <taxon>Chordata</taxon>
        <taxon>Craniata</taxon>
        <taxon>Vertebrata</taxon>
        <taxon>Euteleostomi</taxon>
        <taxon>Actinopterygii</taxon>
        <taxon>Neopterygii</taxon>
        <taxon>Teleostei</taxon>
        <taxon>Neoteleostei</taxon>
        <taxon>Acanthomorphata</taxon>
        <taxon>Ovalentaria</taxon>
        <taxon>Atherinomorphae</taxon>
        <taxon>Beloniformes</taxon>
        <taxon>Adrianichthyidae</taxon>
        <taxon>Oryziinae</taxon>
        <taxon>Oryzias</taxon>
    </lineage>
</organism>
<dbReference type="GO" id="GO:0031124">
    <property type="term" value="P:mRNA 3'-end processing"/>
    <property type="evidence" value="ECO:0007669"/>
    <property type="project" value="TreeGrafter"/>
</dbReference>
<dbReference type="PANTHER" id="PTHR12460">
    <property type="entry name" value="CYCLIN-DEPENDENT KINASE INHIBITOR-RELATED PROTEIN"/>
    <property type="match status" value="1"/>
</dbReference>
<accession>A0A8C7WZ15</accession>
<dbReference type="Proteomes" id="UP000694383">
    <property type="component" value="Unplaced"/>
</dbReference>
<dbReference type="Pfam" id="PF04818">
    <property type="entry name" value="CID"/>
    <property type="match status" value="1"/>
</dbReference>
<dbReference type="SUPFAM" id="SSF48464">
    <property type="entry name" value="ENTH/VHS domain"/>
    <property type="match status" value="1"/>
</dbReference>
<evidence type="ECO:0000259" key="1">
    <source>
        <dbReference type="PROSITE" id="PS51391"/>
    </source>
</evidence>
<dbReference type="Gene3D" id="1.25.40.90">
    <property type="match status" value="1"/>
</dbReference>
<dbReference type="InterPro" id="IPR008942">
    <property type="entry name" value="ENTH_VHS"/>
</dbReference>
<sequence length="76" mass="8838">MTISRCWISREHQPSLTVFLFPQTADSAHRLNLLYLANDVIQNCKRKNAIVYRTAFAELLPDAFLLVRHFISDLSF</sequence>
<reference evidence="2" key="2">
    <citation type="submission" date="2025-09" db="UniProtKB">
        <authorList>
            <consortium name="Ensembl"/>
        </authorList>
    </citation>
    <scope>IDENTIFICATION</scope>
</reference>
<protein>
    <recommendedName>
        <fullName evidence="1">CID domain-containing protein</fullName>
    </recommendedName>
</protein>
<dbReference type="AlphaFoldDB" id="A0A8C7WZ15"/>